<evidence type="ECO:0000256" key="1">
    <source>
        <dbReference type="ARBA" id="ARBA00010370"/>
    </source>
</evidence>
<feature type="active site" evidence="9">
    <location>
        <position position="200"/>
    </location>
</feature>
<feature type="binding site" evidence="11">
    <location>
        <position position="154"/>
    </location>
    <ligand>
        <name>Ca(2+)</name>
        <dbReference type="ChEBI" id="CHEBI:29108"/>
        <label>3</label>
    </ligand>
</feature>
<accession>H2Z0T4</accession>
<dbReference type="GO" id="GO:0006508">
    <property type="term" value="P:proteolysis"/>
    <property type="evidence" value="ECO:0007669"/>
    <property type="project" value="UniProtKB-KW"/>
</dbReference>
<dbReference type="Gene3D" id="2.110.10.10">
    <property type="entry name" value="Hemopexin-like domain"/>
    <property type="match status" value="1"/>
</dbReference>
<name>H2Z0T4_CIOSA</name>
<feature type="binding site" evidence="11">
    <location>
        <position position="303"/>
    </location>
    <ligand>
        <name>Ca(2+)</name>
        <dbReference type="ChEBI" id="CHEBI:29108"/>
        <label>4</label>
    </ligand>
</feature>
<keyword evidence="7" id="KW-0482">Metalloprotease</keyword>
<evidence type="ECO:0000256" key="3">
    <source>
        <dbReference type="ARBA" id="ARBA00022723"/>
    </source>
</evidence>
<dbReference type="InterPro" id="IPR000585">
    <property type="entry name" value="Hemopexin-like_dom"/>
</dbReference>
<dbReference type="STRING" id="51511.ENSCSAVP00000011196"/>
<dbReference type="GO" id="GO:0030198">
    <property type="term" value="P:extracellular matrix organization"/>
    <property type="evidence" value="ECO:0007669"/>
    <property type="project" value="TreeGrafter"/>
</dbReference>
<feature type="binding site" evidence="11">
    <location>
        <position position="148"/>
    </location>
    <ligand>
        <name>Zn(2+)</name>
        <dbReference type="ChEBI" id="CHEBI:29105"/>
        <label>1</label>
    </ligand>
</feature>
<feature type="repeat" description="Hemopexin" evidence="12">
    <location>
        <begin position="389"/>
        <end position="437"/>
    </location>
</feature>
<dbReference type="Ensembl" id="ENSCSAVT00000011327.1">
    <property type="protein sequence ID" value="ENSCSAVP00000011196.1"/>
    <property type="gene ID" value="ENSCSAVG00000006548.1"/>
</dbReference>
<sequence length="518" mass="59034">SQNFLVKYGYLSPHQSTRTRDELTEATSTFQRMYGLAETGLLDQDTLTLMRQPRCGLWDDVDRQSIEIRKKRYTLMGNWPSKKITYGFRMYTDDMSTVQQQDAVARALEVWSRDTPLVFTQVSINNLILLDKGNVNIMISFLRGYHNDGYPFDGPGHTLAHAFYPGQGDRSGDVHFDADEKWTYKAEGDGTNLFMVAVHEFGHALGLGHSTSQGSVMLPFYQGFKDGIALNQDDIQAVYTLYGEQLVKKQGSKCSDHVKDNLLSRDEPFVFASPTLGSTSGVYRENRGIPSTQSPELCEKKFDAVANIRNEIYFFRDNYFWRITMNGHRYNRVKMKRFWQNFPDVTVDAAYSRGSKIYLFSGTRYWTYTDTVMDAGSPRPISDFGLPMHGGIDAAMVWYSNGGTYFFKGRKFWKYDEELRRMESGYPRDISVLRDVPTNIDAALTNPSDQSVYFLKGTRCWKLDDDLLSVSKGYPEYIGVKWFGCNSATYDGVREPQGVKPSVPHRGSNQTTLKGDGK</sequence>
<dbReference type="PROSITE" id="PS51642">
    <property type="entry name" value="HEMOPEXIN_2"/>
    <property type="match status" value="3"/>
</dbReference>
<dbReference type="PANTHER" id="PTHR10201">
    <property type="entry name" value="MATRIX METALLOPROTEINASE"/>
    <property type="match status" value="1"/>
</dbReference>
<organism evidence="15 16">
    <name type="scientific">Ciona savignyi</name>
    <name type="common">Pacific transparent sea squirt</name>
    <dbReference type="NCBI Taxonomy" id="51511"/>
    <lineage>
        <taxon>Eukaryota</taxon>
        <taxon>Metazoa</taxon>
        <taxon>Chordata</taxon>
        <taxon>Tunicata</taxon>
        <taxon>Ascidiacea</taxon>
        <taxon>Phlebobranchia</taxon>
        <taxon>Cionidae</taxon>
        <taxon>Ciona</taxon>
    </lineage>
</organism>
<feature type="binding site" description="in inhibited form" evidence="11">
    <location>
        <position position="55"/>
    </location>
    <ligand>
        <name>Zn(2+)</name>
        <dbReference type="ChEBI" id="CHEBI:29105"/>
        <label>2</label>
        <note>catalytic</note>
    </ligand>
</feature>
<evidence type="ECO:0000256" key="13">
    <source>
        <dbReference type="SAM" id="MobiDB-lite"/>
    </source>
</evidence>
<feature type="domain" description="Peptidase metallopeptidase" evidence="14">
    <location>
        <begin position="75"/>
        <end position="244"/>
    </location>
</feature>
<comment type="cofactor">
    <cofactor evidence="11">
        <name>Zn(2+)</name>
        <dbReference type="ChEBI" id="CHEBI:29105"/>
    </cofactor>
    <text evidence="11">Binds 2 Zn(2+) ions per subunit.</text>
</comment>
<dbReference type="CDD" id="cd04278">
    <property type="entry name" value="ZnMc_MMP"/>
    <property type="match status" value="1"/>
</dbReference>
<dbReference type="AlphaFoldDB" id="H2Z0T4"/>
<dbReference type="GO" id="GO:0031012">
    <property type="term" value="C:extracellular matrix"/>
    <property type="evidence" value="ECO:0007669"/>
    <property type="project" value="InterPro"/>
</dbReference>
<feature type="compositionally biased region" description="Polar residues" evidence="13">
    <location>
        <begin position="507"/>
        <end position="518"/>
    </location>
</feature>
<feature type="binding site" evidence="11">
    <location>
        <position position="348"/>
    </location>
    <ligand>
        <name>Ca(2+)</name>
        <dbReference type="ChEBI" id="CHEBI:29108"/>
        <label>4</label>
    </ligand>
</feature>
<feature type="binding site" evidence="11">
    <location>
        <position position="180"/>
    </location>
    <ligand>
        <name>Ca(2+)</name>
        <dbReference type="ChEBI" id="CHEBI:29108"/>
        <label>1</label>
    </ligand>
</feature>
<evidence type="ECO:0000256" key="9">
    <source>
        <dbReference type="PIRSR" id="PIRSR001191-1"/>
    </source>
</evidence>
<evidence type="ECO:0000313" key="16">
    <source>
        <dbReference type="Proteomes" id="UP000007875"/>
    </source>
</evidence>
<evidence type="ECO:0000313" key="15">
    <source>
        <dbReference type="Ensembl" id="ENSCSAVP00000011196.1"/>
    </source>
</evidence>
<feature type="binding site" evidence="11">
    <location>
        <position position="161"/>
    </location>
    <ligand>
        <name>Zn(2+)</name>
        <dbReference type="ChEBI" id="CHEBI:29105"/>
        <label>1</label>
    </ligand>
</feature>
<feature type="repeat" description="Hemopexin" evidence="12">
    <location>
        <begin position="299"/>
        <end position="341"/>
    </location>
</feature>
<reference evidence="15" key="2">
    <citation type="submission" date="2025-08" db="UniProtKB">
        <authorList>
            <consortium name="Ensembl"/>
        </authorList>
    </citation>
    <scope>IDENTIFICATION</scope>
</reference>
<evidence type="ECO:0000256" key="6">
    <source>
        <dbReference type="ARBA" id="ARBA00022833"/>
    </source>
</evidence>
<dbReference type="InterPro" id="IPR021190">
    <property type="entry name" value="Pept_M10A"/>
</dbReference>
<feature type="binding site" evidence="10">
    <location>
        <position position="199"/>
    </location>
    <ligand>
        <name>Zn(2+)</name>
        <dbReference type="ChEBI" id="CHEBI:29105"/>
        <label>2</label>
        <note>catalytic</note>
    </ligand>
</feature>
<dbReference type="Pfam" id="PF01471">
    <property type="entry name" value="PG_binding_1"/>
    <property type="match status" value="1"/>
</dbReference>
<feature type="binding site" evidence="11">
    <location>
        <position position="180"/>
    </location>
    <ligand>
        <name>Ca(2+)</name>
        <dbReference type="ChEBI" id="CHEBI:29108"/>
        <label>3</label>
    </ligand>
</feature>
<evidence type="ECO:0000256" key="5">
    <source>
        <dbReference type="ARBA" id="ARBA00022801"/>
    </source>
</evidence>
<feature type="binding site" evidence="11">
    <location>
        <position position="94"/>
    </location>
    <ligand>
        <name>Ca(2+)</name>
        <dbReference type="ChEBI" id="CHEBI:29108"/>
        <label>1</label>
    </ligand>
</feature>
<evidence type="ECO:0000259" key="14">
    <source>
        <dbReference type="SMART" id="SM00235"/>
    </source>
</evidence>
<dbReference type="SMART" id="SM00120">
    <property type="entry name" value="HX"/>
    <property type="match status" value="4"/>
</dbReference>
<dbReference type="SMART" id="SM00235">
    <property type="entry name" value="ZnMc"/>
    <property type="match status" value="1"/>
</dbReference>
<dbReference type="GO" id="GO:0004222">
    <property type="term" value="F:metalloendopeptidase activity"/>
    <property type="evidence" value="ECO:0007669"/>
    <property type="project" value="InterPro"/>
</dbReference>
<dbReference type="InterPro" id="IPR018487">
    <property type="entry name" value="Hemopexin-like_repeat"/>
</dbReference>
<dbReference type="GO" id="GO:0008270">
    <property type="term" value="F:zinc ion binding"/>
    <property type="evidence" value="ECO:0007669"/>
    <property type="project" value="InterPro"/>
</dbReference>
<dbReference type="InterPro" id="IPR006026">
    <property type="entry name" value="Peptidase_Metallo"/>
</dbReference>
<evidence type="ECO:0000256" key="4">
    <source>
        <dbReference type="ARBA" id="ARBA00022737"/>
    </source>
</evidence>
<dbReference type="SUPFAM" id="SSF47090">
    <property type="entry name" value="PGBD-like"/>
    <property type="match status" value="1"/>
</dbReference>
<dbReference type="PANTHER" id="PTHR10201:SF294">
    <property type="entry name" value="MATRIX METALLOPROTEINASE 16"/>
    <property type="match status" value="1"/>
</dbReference>
<keyword evidence="6 10" id="KW-0862">Zinc</keyword>
<evidence type="ECO:0000256" key="8">
    <source>
        <dbReference type="ARBA" id="ARBA00023145"/>
    </source>
</evidence>
<feature type="binding site" evidence="11">
    <location>
        <position position="173"/>
    </location>
    <ligand>
        <name>Ca(2+)</name>
        <dbReference type="ChEBI" id="CHEBI:29108"/>
        <label>2</label>
    </ligand>
</feature>
<feature type="binding site" evidence="11">
    <location>
        <position position="146"/>
    </location>
    <ligand>
        <name>Zn(2+)</name>
        <dbReference type="ChEBI" id="CHEBI:29105"/>
        <label>1</label>
    </ligand>
</feature>
<dbReference type="SUPFAM" id="SSF50923">
    <property type="entry name" value="Hemopexin-like domain"/>
    <property type="match status" value="1"/>
</dbReference>
<dbReference type="SUPFAM" id="SSF55486">
    <property type="entry name" value="Metalloproteases ('zincins'), catalytic domain"/>
    <property type="match status" value="1"/>
</dbReference>
<dbReference type="PIRSF" id="PIRSF001191">
    <property type="entry name" value="Peptidase_M10A_matrix"/>
    <property type="match status" value="1"/>
</dbReference>
<keyword evidence="8" id="KW-0865">Zymogen</keyword>
<dbReference type="GeneTree" id="ENSGT00940000158699"/>
<dbReference type="InterPro" id="IPR036365">
    <property type="entry name" value="PGBD-like_sf"/>
</dbReference>
<dbReference type="CDD" id="cd00094">
    <property type="entry name" value="HX"/>
    <property type="match status" value="1"/>
</dbReference>
<dbReference type="OMA" id="ARTIWII"/>
<feature type="region of interest" description="Disordered" evidence="13">
    <location>
        <begin position="494"/>
        <end position="518"/>
    </location>
</feature>
<dbReference type="eggNOG" id="KOG1565">
    <property type="taxonomic scope" value="Eukaryota"/>
</dbReference>
<dbReference type="FunFam" id="3.40.390.10:FF:000068">
    <property type="entry name" value="Predicted protein"/>
    <property type="match status" value="1"/>
</dbReference>
<dbReference type="GO" id="GO:0030574">
    <property type="term" value="P:collagen catabolic process"/>
    <property type="evidence" value="ECO:0007669"/>
    <property type="project" value="TreeGrafter"/>
</dbReference>
<proteinExistence type="inferred from homology"/>
<feature type="repeat" description="Hemopexin" evidence="12">
    <location>
        <begin position="344"/>
        <end position="388"/>
    </location>
</feature>
<keyword evidence="16" id="KW-1185">Reference proteome</keyword>
<feature type="binding site" evidence="10">
    <location>
        <position position="203"/>
    </location>
    <ligand>
        <name>Zn(2+)</name>
        <dbReference type="ChEBI" id="CHEBI:29105"/>
        <label>2</label>
        <note>catalytic</note>
    </ligand>
</feature>
<dbReference type="GO" id="GO:0005615">
    <property type="term" value="C:extracellular space"/>
    <property type="evidence" value="ECO:0007669"/>
    <property type="project" value="TreeGrafter"/>
</dbReference>
<comment type="similarity">
    <text evidence="1">Belongs to the peptidase M10A family.</text>
</comment>
<evidence type="ECO:0000256" key="10">
    <source>
        <dbReference type="PIRSR" id="PIRSR001191-2"/>
    </source>
</evidence>
<dbReference type="Proteomes" id="UP000007875">
    <property type="component" value="Unassembled WGS sequence"/>
</dbReference>
<evidence type="ECO:0000256" key="7">
    <source>
        <dbReference type="ARBA" id="ARBA00023049"/>
    </source>
</evidence>
<evidence type="ECO:0000256" key="11">
    <source>
        <dbReference type="PIRSR" id="PIRSR621190-2"/>
    </source>
</evidence>
<dbReference type="PRINTS" id="PR00138">
    <property type="entry name" value="MATRIXIN"/>
</dbReference>
<dbReference type="InterPro" id="IPR002477">
    <property type="entry name" value="Peptidoglycan-bd-like"/>
</dbReference>
<keyword evidence="5" id="KW-0378">Hydrolase</keyword>
<keyword evidence="2" id="KW-0645">Protease</keyword>
<dbReference type="InterPro" id="IPR036375">
    <property type="entry name" value="Hemopexin-like_dom_sf"/>
</dbReference>
<feature type="binding site" evidence="11">
    <location>
        <position position="395"/>
    </location>
    <ligand>
        <name>Ca(2+)</name>
        <dbReference type="ChEBI" id="CHEBI:29108"/>
        <label>5</label>
    </ligand>
</feature>
<keyword evidence="4" id="KW-0677">Repeat</keyword>
<dbReference type="InParanoid" id="H2Z0T4"/>
<feature type="binding site" evidence="11">
    <location>
        <position position="175"/>
    </location>
    <ligand>
        <name>Zn(2+)</name>
        <dbReference type="ChEBI" id="CHEBI:29105"/>
        <label>1</label>
    </ligand>
</feature>
<feature type="binding site" evidence="11">
    <location>
        <position position="153"/>
    </location>
    <ligand>
        <name>Ca(2+)</name>
        <dbReference type="ChEBI" id="CHEBI:29108"/>
        <label>3</label>
    </ligand>
</feature>
<dbReference type="FunFam" id="2.110.10.10:FF:000005">
    <property type="entry name" value="Stromelysin-3 preproprotein"/>
    <property type="match status" value="1"/>
</dbReference>
<dbReference type="InterPro" id="IPR024079">
    <property type="entry name" value="MetalloPept_cat_dom_sf"/>
</dbReference>
<feature type="binding site" evidence="11">
    <location>
        <position position="441"/>
    </location>
    <ligand>
        <name>Ca(2+)</name>
        <dbReference type="ChEBI" id="CHEBI:29108"/>
        <label>4</label>
    </ligand>
</feature>
<evidence type="ECO:0000256" key="12">
    <source>
        <dbReference type="PROSITE-ProRule" id="PRU01011"/>
    </source>
</evidence>
<keyword evidence="3 10" id="KW-0479">Metal-binding</keyword>
<protein>
    <recommendedName>
        <fullName evidence="14">Peptidase metallopeptidase domain-containing protein</fullName>
    </recommendedName>
</protein>
<reference evidence="15" key="3">
    <citation type="submission" date="2025-09" db="UniProtKB">
        <authorList>
            <consortium name="Ensembl"/>
        </authorList>
    </citation>
    <scope>IDENTIFICATION</scope>
</reference>
<feature type="binding site" evidence="11">
    <location>
        <position position="350"/>
    </location>
    <ligand>
        <name>Ca(2+)</name>
        <dbReference type="ChEBI" id="CHEBI:29108"/>
        <label>5</label>
    </ligand>
</feature>
<feature type="binding site" evidence="11">
    <location>
        <position position="177"/>
    </location>
    <ligand>
        <name>Ca(2+)</name>
        <dbReference type="ChEBI" id="CHEBI:29108"/>
        <label>3</label>
    </ligand>
</feature>
<evidence type="ECO:0000256" key="2">
    <source>
        <dbReference type="ARBA" id="ARBA00022670"/>
    </source>
</evidence>
<feature type="binding site" evidence="11">
    <location>
        <position position="217"/>
    </location>
    <ligand>
        <name>Zn(2+)</name>
        <dbReference type="ChEBI" id="CHEBI:29105"/>
        <label>2</label>
        <note>catalytic</note>
    </ligand>
</feature>
<dbReference type="InterPro" id="IPR001818">
    <property type="entry name" value="Pept_M10_metallopeptidase"/>
</dbReference>
<keyword evidence="11" id="KW-0106">Calcium</keyword>
<dbReference type="Pfam" id="PF00413">
    <property type="entry name" value="Peptidase_M10"/>
    <property type="match status" value="1"/>
</dbReference>
<reference evidence="16" key="1">
    <citation type="submission" date="2003-08" db="EMBL/GenBank/DDBJ databases">
        <authorList>
            <person name="Birren B."/>
            <person name="Nusbaum C."/>
            <person name="Abebe A."/>
            <person name="Abouelleil A."/>
            <person name="Adekoya E."/>
            <person name="Ait-zahra M."/>
            <person name="Allen N."/>
            <person name="Allen T."/>
            <person name="An P."/>
            <person name="Anderson M."/>
            <person name="Anderson S."/>
            <person name="Arachchi H."/>
            <person name="Armbruster J."/>
            <person name="Bachantsang P."/>
            <person name="Baldwin J."/>
            <person name="Barry A."/>
            <person name="Bayul T."/>
            <person name="Blitshsteyn B."/>
            <person name="Bloom T."/>
            <person name="Blye J."/>
            <person name="Boguslavskiy L."/>
            <person name="Borowsky M."/>
            <person name="Boukhgalter B."/>
            <person name="Brunache A."/>
            <person name="Butler J."/>
            <person name="Calixte N."/>
            <person name="Calvo S."/>
            <person name="Camarata J."/>
            <person name="Campo K."/>
            <person name="Chang J."/>
            <person name="Cheshatsang Y."/>
            <person name="Citroen M."/>
            <person name="Collymore A."/>
            <person name="Considine T."/>
            <person name="Cook A."/>
            <person name="Cooke P."/>
            <person name="Corum B."/>
            <person name="Cuomo C."/>
            <person name="David R."/>
            <person name="Dawoe T."/>
            <person name="Degray S."/>
            <person name="Dodge S."/>
            <person name="Dooley K."/>
            <person name="Dorje P."/>
            <person name="Dorjee K."/>
            <person name="Dorris L."/>
            <person name="Duffey N."/>
            <person name="Dupes A."/>
            <person name="Elkins T."/>
            <person name="Engels R."/>
            <person name="Erickson J."/>
            <person name="Farina A."/>
            <person name="Faro S."/>
            <person name="Ferreira P."/>
            <person name="Fischer H."/>
            <person name="Fitzgerald M."/>
            <person name="Foley K."/>
            <person name="Gage D."/>
            <person name="Galagan J."/>
            <person name="Gearin G."/>
            <person name="Gnerre S."/>
            <person name="Gnirke A."/>
            <person name="Goyette A."/>
            <person name="Graham J."/>
            <person name="Grandbois E."/>
            <person name="Gyaltsen K."/>
            <person name="Hafez N."/>
            <person name="Hagopian D."/>
            <person name="Hagos B."/>
            <person name="Hall J."/>
            <person name="Hatcher B."/>
            <person name="Heller A."/>
            <person name="Higgins H."/>
            <person name="Honan T."/>
            <person name="Horn A."/>
            <person name="Houde N."/>
            <person name="Hughes L."/>
            <person name="Hulme W."/>
            <person name="Husby E."/>
            <person name="Iliev I."/>
            <person name="Jaffe D."/>
            <person name="Jones C."/>
            <person name="Kamal M."/>
            <person name="Kamat A."/>
            <person name="Kamvysselis M."/>
            <person name="Karlsson E."/>
            <person name="Kells C."/>
            <person name="Kieu A."/>
            <person name="Kisner P."/>
            <person name="Kodira C."/>
            <person name="Kulbokas E."/>
            <person name="Labutti K."/>
            <person name="Lama D."/>
            <person name="Landers T."/>
            <person name="Leger J."/>
            <person name="Levine S."/>
            <person name="Lewis D."/>
            <person name="Lewis T."/>
            <person name="Lindblad-toh K."/>
            <person name="Liu X."/>
            <person name="Lokyitsang T."/>
            <person name="Lokyitsang Y."/>
            <person name="Lucien O."/>
            <person name="Lui A."/>
            <person name="Ma L.J."/>
            <person name="Mabbitt R."/>
            <person name="Macdonald J."/>
            <person name="Maclean C."/>
            <person name="Major J."/>
            <person name="Manning J."/>
            <person name="Marabella R."/>
            <person name="Maru K."/>
            <person name="Matthews C."/>
            <person name="Mauceli E."/>
            <person name="Mccarthy M."/>
            <person name="Mcdonough S."/>
            <person name="Mcghee T."/>
            <person name="Meldrim J."/>
            <person name="Meneus L."/>
            <person name="Mesirov J."/>
            <person name="Mihalev A."/>
            <person name="Mihova T."/>
            <person name="Mikkelsen T."/>
            <person name="Mlenga V."/>
            <person name="Moru K."/>
            <person name="Mozes J."/>
            <person name="Mulrain L."/>
            <person name="Munson G."/>
            <person name="Naylor J."/>
            <person name="Newes C."/>
            <person name="Nguyen C."/>
            <person name="Nguyen N."/>
            <person name="Nguyen T."/>
            <person name="Nicol R."/>
            <person name="Nielsen C."/>
            <person name="Nizzari M."/>
            <person name="Norbu C."/>
            <person name="Norbu N."/>
            <person name="O'donnell P."/>
            <person name="Okoawo O."/>
            <person name="O'leary S."/>
            <person name="Omotosho B."/>
            <person name="O'neill K."/>
            <person name="Osman S."/>
            <person name="Parker S."/>
            <person name="Perrin D."/>
            <person name="Phunkhang P."/>
            <person name="Piqani B."/>
            <person name="Purcell S."/>
            <person name="Rachupka T."/>
            <person name="Ramasamy U."/>
            <person name="Rameau R."/>
            <person name="Ray V."/>
            <person name="Raymond C."/>
            <person name="Retta R."/>
            <person name="Richardson S."/>
            <person name="Rise C."/>
            <person name="Rodriguez J."/>
            <person name="Rogers J."/>
            <person name="Rogov P."/>
            <person name="Rutman M."/>
            <person name="Schupbach R."/>
            <person name="Seaman C."/>
            <person name="Settipalli S."/>
            <person name="Sharpe T."/>
            <person name="Sheridan J."/>
            <person name="Sherpa N."/>
            <person name="Shi J."/>
            <person name="Smirnov S."/>
            <person name="Smith C."/>
            <person name="Sougnez C."/>
            <person name="Spencer B."/>
            <person name="Stalker J."/>
            <person name="Stange-thomann N."/>
            <person name="Stavropoulos S."/>
            <person name="Stetson K."/>
            <person name="Stone C."/>
            <person name="Stone S."/>
            <person name="Stubbs M."/>
            <person name="Talamas J."/>
            <person name="Tchuinga P."/>
            <person name="Tenzing P."/>
            <person name="Tesfaye S."/>
            <person name="Theodore J."/>
            <person name="Thoulutsang Y."/>
            <person name="Topham K."/>
            <person name="Towey S."/>
            <person name="Tsamla T."/>
            <person name="Tsomo N."/>
            <person name="Vallee D."/>
            <person name="Vassiliev H."/>
            <person name="Venkataraman V."/>
            <person name="Vinson J."/>
            <person name="Vo A."/>
            <person name="Wade C."/>
            <person name="Wang S."/>
            <person name="Wangchuk T."/>
            <person name="Wangdi T."/>
            <person name="Whittaker C."/>
            <person name="Wilkinson J."/>
            <person name="Wu Y."/>
            <person name="Wyman D."/>
            <person name="Yadav S."/>
            <person name="Yang S."/>
            <person name="Yang X."/>
            <person name="Yeager S."/>
            <person name="Yee E."/>
            <person name="Young G."/>
            <person name="Zainoun J."/>
            <person name="Zembeck L."/>
            <person name="Zimmer A."/>
            <person name="Zody M."/>
            <person name="Lander E."/>
        </authorList>
    </citation>
    <scope>NUCLEOTIDE SEQUENCE [LARGE SCALE GENOMIC DNA]</scope>
</reference>
<dbReference type="Pfam" id="PF00045">
    <property type="entry name" value="Hemopexin"/>
    <property type="match status" value="4"/>
</dbReference>
<feature type="binding site" evidence="10">
    <location>
        <position position="209"/>
    </location>
    <ligand>
        <name>Zn(2+)</name>
        <dbReference type="ChEBI" id="CHEBI:29105"/>
        <label>2</label>
        <note>catalytic</note>
    </ligand>
</feature>
<dbReference type="Gene3D" id="3.40.390.10">
    <property type="entry name" value="Collagenase (Catalytic Domain)"/>
    <property type="match status" value="1"/>
</dbReference>
<comment type="cofactor">
    <cofactor evidence="11">
        <name>Ca(2+)</name>
        <dbReference type="ChEBI" id="CHEBI:29108"/>
    </cofactor>
    <text evidence="11">Can bind about 5 Ca(2+) ions per subunit.</text>
</comment>
<dbReference type="InterPro" id="IPR033739">
    <property type="entry name" value="M10A_MMP"/>
</dbReference>